<dbReference type="Proteomes" id="UP000315540">
    <property type="component" value="Unassembled WGS sequence"/>
</dbReference>
<organism evidence="1 2">
    <name type="scientific">Aquimarina algicola</name>
    <dbReference type="NCBI Taxonomy" id="2589995"/>
    <lineage>
        <taxon>Bacteria</taxon>
        <taxon>Pseudomonadati</taxon>
        <taxon>Bacteroidota</taxon>
        <taxon>Flavobacteriia</taxon>
        <taxon>Flavobacteriales</taxon>
        <taxon>Flavobacteriaceae</taxon>
        <taxon>Aquimarina</taxon>
    </lineage>
</organism>
<evidence type="ECO:0000313" key="2">
    <source>
        <dbReference type="Proteomes" id="UP000315540"/>
    </source>
</evidence>
<dbReference type="SUPFAM" id="SSF50998">
    <property type="entry name" value="Quinoprotein alcohol dehydrogenase-like"/>
    <property type="match status" value="1"/>
</dbReference>
<proteinExistence type="predicted"/>
<dbReference type="EMBL" id="VFWZ01000001">
    <property type="protein sequence ID" value="TPN88672.1"/>
    <property type="molecule type" value="Genomic_DNA"/>
</dbReference>
<dbReference type="OrthoDB" id="9759695at2"/>
<reference evidence="1 2" key="1">
    <citation type="submission" date="2019-06" db="EMBL/GenBank/DDBJ databases">
        <authorList>
            <person name="Meng X."/>
        </authorList>
    </citation>
    <scope>NUCLEOTIDE SEQUENCE [LARGE SCALE GENOMIC DNA]</scope>
    <source>
        <strain evidence="1 2">M625</strain>
    </source>
</reference>
<protein>
    <submittedName>
        <fullName evidence="1">Uncharacterized protein</fullName>
    </submittedName>
</protein>
<dbReference type="InterPro" id="IPR015943">
    <property type="entry name" value="WD40/YVTN_repeat-like_dom_sf"/>
</dbReference>
<comment type="caution">
    <text evidence="1">The sequence shown here is derived from an EMBL/GenBank/DDBJ whole genome shotgun (WGS) entry which is preliminary data.</text>
</comment>
<dbReference type="RefSeq" id="WP_140588383.1">
    <property type="nucleotide sequence ID" value="NZ_VFWZ01000001.1"/>
</dbReference>
<evidence type="ECO:0000313" key="1">
    <source>
        <dbReference type="EMBL" id="TPN88672.1"/>
    </source>
</evidence>
<accession>A0A504JIT1</accession>
<gene>
    <name evidence="1" type="ORF">FHK87_00220</name>
</gene>
<keyword evidence="2" id="KW-1185">Reference proteome</keyword>
<sequence>MSYTLIIQNNTSGAIVANGILINQGTNNSSQDATVNIQVPFQGVLQVKYLNDDKVIISSAFYKNEIGYDGQGITLSINQNFEFSVDGTAIQNVPIQTNRIANYPFQPLESTDLPDPWEINFPKNEVLIKSLNAQELNFSAHQQSGGFATFASLPTIQTIQGVQINFKLQVDAFARSNDYSQTIYLPGQFLQLSFDLDGQGFYSSANEQIGTSSIRIGDGIQHEICIIVFSNASALIEDGIVRYHDIDQEQILTPKFGFGAFEGTQVPEVNFTFSDIEIGTPHTLDDSNYAFSGMGNLWSANYVLSSNYYCTNWMRCDHLIAAIQYDKNDSSNNQAITIVDMNTGGAIIKNIPYAGKAYRSPFVDEEFKYICFPINNRYYYIYDLNIGDFIQEDAIDLDPGSKYSEEVCYKGNIYFASYDKNWHIYDIASGSKSTHSFDTSHDIKRIVKPIVYDSVIFAAMYTEHNGTYTEIIASTINADGSLSNKWHKKPHESSNTQIWSKYISYDGLHLYYWDANIDLFAINLSDGSEAWINTDYHSTCNEKGYYFAPTTNQLGALYIIKDNGEIISLSPDNGKTTGTSDKPFHGKTYNINECCLSAYIAIYPNDDHTPYSLYSIPKIVNGHYTCQGNDSKTLYSVNLDTSIIQSAALDSNCYVSNFSPNIVTSSYDSQGLNLIQVQQYDKNFYFDSALLAEEYERDAKSDTIRPKTTDNSFYAVTVSLQSNDGVPINNVVYIKNMGEQVTIISSLFEGGQGEVTLAPKEQVAIKPEFDGKFTFKIPATSLYCPALHFWSDFMLPNVRVAFFANQSNVDVLRNQTTEDVLNAKSYVGLDGDAEQCYVFEDDFRNQDDADLITQMIANSVGGSILDDDAQVSALNKKEFSVKSISEKAQQKNVKEERIRRRAAIKQDVLSAGTYTPNLTMDYCAFADDNTDNCLCTNDPGSLIIDQPYLSDESTYTSGEFVIVNDDLRGPSQNILYDADRDKIKWRKANQLFEEQINDYLVETPTLTREDVEEDIYGFRAFVNDCIKSDEQVQSFHWEPQDEGVQKGIKKVFHVVITAGEKIFRFIVNTMEQGLMVLESFFKQVAKSIIDVVQWLSWVLNWQDILNCQKNLSTSMSNNFKKGLDYFSFNQEAWIGKVNSFIDNVEESVDQAFNTAESAIGGYNMDDITQEYNNPRTLTGEGGDNVTNQMNYFNDQLGVPTGQAEYAQYKRSYLKYKRLKRFGGNEVAYLENLHPKISRMIQLQEDSAGNDSLQDFFEAIASEIDKYIHIFENLFTQLKDQIDDEIFQAASEKASAIMYAFRTKVNTPQEFLQTCMVVLLDLLKSFIDFALEACRLLITDLIRLIPQFIDSIITIIEKPINAPGITDLWNFIVGDDEDLTVLNFTSLLIALPMTLSMQTLGYGDNIFFRENGIVPLVQEKLTESDEREIIIGVSSGAAVAALFYAGFDFIIDELIILQEPEELITPTPLVVSILFFDISVVGLTFPTYTDTSSVYPADYTAWSLGAAHWIMELVFAVKPNYSSDWAETGYAVAFEITSLVSMIGKLTSDDDYGSNGDIIFLFFHNTAYMLPELFKPLRLISANPYAKGILLGTDFLCGGANAFMFIYYIVNAEETLVIEETKV</sequence>
<name>A0A504JIT1_9FLAO</name>
<dbReference type="Gene3D" id="2.130.10.10">
    <property type="entry name" value="YVTN repeat-like/Quinoprotein amine dehydrogenase"/>
    <property type="match status" value="1"/>
</dbReference>
<dbReference type="SUPFAM" id="SSF69322">
    <property type="entry name" value="Tricorn protease domain 2"/>
    <property type="match status" value="1"/>
</dbReference>
<dbReference type="InterPro" id="IPR011047">
    <property type="entry name" value="Quinoprotein_ADH-like_sf"/>
</dbReference>